<gene>
    <name evidence="2" type="ORF">E2C01_055703</name>
</gene>
<accession>A0A5B7GVR3</accession>
<comment type="caution">
    <text evidence="2">The sequence shown here is derived from an EMBL/GenBank/DDBJ whole genome shotgun (WGS) entry which is preliminary data.</text>
</comment>
<dbReference type="EMBL" id="VSRR010018724">
    <property type="protein sequence ID" value="MPC61629.1"/>
    <property type="molecule type" value="Genomic_DNA"/>
</dbReference>
<protein>
    <submittedName>
        <fullName evidence="2">Uncharacterized protein</fullName>
    </submittedName>
</protein>
<dbReference type="Proteomes" id="UP000324222">
    <property type="component" value="Unassembled WGS sequence"/>
</dbReference>
<keyword evidence="3" id="KW-1185">Reference proteome</keyword>
<reference evidence="2 3" key="1">
    <citation type="submission" date="2019-05" db="EMBL/GenBank/DDBJ databases">
        <title>Another draft genome of Portunus trituberculatus and its Hox gene families provides insights of decapod evolution.</title>
        <authorList>
            <person name="Jeong J.-H."/>
            <person name="Song I."/>
            <person name="Kim S."/>
            <person name="Choi T."/>
            <person name="Kim D."/>
            <person name="Ryu S."/>
            <person name="Kim W."/>
        </authorList>
    </citation>
    <scope>NUCLEOTIDE SEQUENCE [LARGE SCALE GENOMIC DNA]</scope>
    <source>
        <tissue evidence="2">Muscle</tissue>
    </source>
</reference>
<proteinExistence type="predicted"/>
<evidence type="ECO:0000256" key="1">
    <source>
        <dbReference type="SAM" id="MobiDB-lite"/>
    </source>
</evidence>
<organism evidence="2 3">
    <name type="scientific">Portunus trituberculatus</name>
    <name type="common">Swimming crab</name>
    <name type="synonym">Neptunus trituberculatus</name>
    <dbReference type="NCBI Taxonomy" id="210409"/>
    <lineage>
        <taxon>Eukaryota</taxon>
        <taxon>Metazoa</taxon>
        <taxon>Ecdysozoa</taxon>
        <taxon>Arthropoda</taxon>
        <taxon>Crustacea</taxon>
        <taxon>Multicrustacea</taxon>
        <taxon>Malacostraca</taxon>
        <taxon>Eumalacostraca</taxon>
        <taxon>Eucarida</taxon>
        <taxon>Decapoda</taxon>
        <taxon>Pleocyemata</taxon>
        <taxon>Brachyura</taxon>
        <taxon>Eubrachyura</taxon>
        <taxon>Portunoidea</taxon>
        <taxon>Portunidae</taxon>
        <taxon>Portuninae</taxon>
        <taxon>Portunus</taxon>
    </lineage>
</organism>
<feature type="region of interest" description="Disordered" evidence="1">
    <location>
        <begin position="1"/>
        <end position="59"/>
    </location>
</feature>
<evidence type="ECO:0000313" key="2">
    <source>
        <dbReference type="EMBL" id="MPC61629.1"/>
    </source>
</evidence>
<sequence length="59" mass="6567">MEKNTKIAGQKRINVGRQGKARRGEERRGEARRGGAGARRDGTGRSWERQGAAEDWEGD</sequence>
<feature type="compositionally biased region" description="Basic and acidic residues" evidence="1">
    <location>
        <begin position="22"/>
        <end position="52"/>
    </location>
</feature>
<name>A0A5B7GVR3_PORTR</name>
<evidence type="ECO:0000313" key="3">
    <source>
        <dbReference type="Proteomes" id="UP000324222"/>
    </source>
</evidence>
<dbReference type="AlphaFoldDB" id="A0A5B7GVR3"/>